<dbReference type="InterPro" id="IPR013024">
    <property type="entry name" value="GGCT-like"/>
</dbReference>
<evidence type="ECO:0000259" key="2">
    <source>
        <dbReference type="Pfam" id="PF06094"/>
    </source>
</evidence>
<dbReference type="InterPro" id="IPR009288">
    <property type="entry name" value="AIG2-like_dom"/>
</dbReference>
<dbReference type="InterPro" id="IPR036568">
    <property type="entry name" value="GGCT-like_sf"/>
</dbReference>
<accession>A0A8S5NH14</accession>
<keyword evidence="1" id="KW-0456">Lyase</keyword>
<evidence type="ECO:0000256" key="1">
    <source>
        <dbReference type="ARBA" id="ARBA00023239"/>
    </source>
</evidence>
<evidence type="ECO:0000313" key="3">
    <source>
        <dbReference type="EMBL" id="DAD93602.1"/>
    </source>
</evidence>
<dbReference type="PANTHER" id="PTHR12935">
    <property type="entry name" value="GAMMA-GLUTAMYLCYCLOTRANSFERASE"/>
    <property type="match status" value="1"/>
</dbReference>
<dbReference type="Pfam" id="PF06094">
    <property type="entry name" value="GGACT"/>
    <property type="match status" value="1"/>
</dbReference>
<sequence length="186" mass="21455">MRETAAYIQCRQTRAEKKGVRNFMKNKMKRKKYYIAYGNSLSVGQMMQRCPGAQIVGQAVLVGWELLFRGCATIAPNPKKNTPALVWKISERDERCLDAYEGFPHNFRKEYLSIELLREGAEPEIVTAMTYIMEKDFGCCAPSPYYYKILKDGYKAFHFPMHILEDALKKCRSGEAGRQMSKEGQR</sequence>
<dbReference type="SUPFAM" id="SSF110857">
    <property type="entry name" value="Gamma-glutamyl cyclotransferase-like"/>
    <property type="match status" value="1"/>
</dbReference>
<dbReference type="Gene3D" id="3.10.490.10">
    <property type="entry name" value="Gamma-glutamyl cyclotransferase-like"/>
    <property type="match status" value="1"/>
</dbReference>
<name>A0A8S5NH14_9CAUD</name>
<dbReference type="GO" id="GO:0003839">
    <property type="term" value="F:gamma-glutamylcyclotransferase activity"/>
    <property type="evidence" value="ECO:0007669"/>
    <property type="project" value="InterPro"/>
</dbReference>
<dbReference type="InterPro" id="IPR017939">
    <property type="entry name" value="G-Glutamylcylcotransferase"/>
</dbReference>
<dbReference type="CDD" id="cd06661">
    <property type="entry name" value="GGCT_like"/>
    <property type="match status" value="1"/>
</dbReference>
<dbReference type="EMBL" id="BK015164">
    <property type="protein sequence ID" value="DAD93602.1"/>
    <property type="molecule type" value="Genomic_DNA"/>
</dbReference>
<reference evidence="3" key="1">
    <citation type="journal article" date="2021" name="Proc. Natl. Acad. Sci. U.S.A.">
        <title>A Catalog of Tens of Thousands of Viruses from Human Metagenomes Reveals Hidden Associations with Chronic Diseases.</title>
        <authorList>
            <person name="Tisza M.J."/>
            <person name="Buck C.B."/>
        </authorList>
    </citation>
    <scope>NUCLEOTIDE SEQUENCE</scope>
    <source>
        <strain evidence="3">CtLmu1</strain>
    </source>
</reference>
<proteinExistence type="predicted"/>
<dbReference type="PANTHER" id="PTHR12935:SF0">
    <property type="entry name" value="GAMMA-GLUTAMYLCYCLOTRANSFERASE"/>
    <property type="match status" value="1"/>
</dbReference>
<feature type="domain" description="Gamma-glutamylcyclotransferase AIG2-like" evidence="2">
    <location>
        <begin position="36"/>
        <end position="135"/>
    </location>
</feature>
<protein>
    <submittedName>
        <fullName evidence="3">GGCT-like protein</fullName>
    </submittedName>
</protein>
<organism evidence="3">
    <name type="scientific">Siphoviridae sp. ctLmu1</name>
    <dbReference type="NCBI Taxonomy" id="2826253"/>
    <lineage>
        <taxon>Viruses</taxon>
        <taxon>Duplodnaviria</taxon>
        <taxon>Heunggongvirae</taxon>
        <taxon>Uroviricota</taxon>
        <taxon>Caudoviricetes</taxon>
    </lineage>
</organism>